<evidence type="ECO:0000256" key="7">
    <source>
        <dbReference type="ARBA" id="ARBA00022723"/>
    </source>
</evidence>
<dbReference type="PANTHER" id="PTHR43532:SF1">
    <property type="entry name" value="GLUCOSE-1-PHOSPHATE THYMIDYLYLTRANSFERASE 1"/>
    <property type="match status" value="1"/>
</dbReference>
<evidence type="ECO:0000256" key="6">
    <source>
        <dbReference type="ARBA" id="ARBA00022695"/>
    </source>
</evidence>
<dbReference type="InterPro" id="IPR005835">
    <property type="entry name" value="NTP_transferase_dom"/>
</dbReference>
<name>A0ABZ3FCJ6_9FIRM</name>
<keyword evidence="8 10" id="KW-0460">Magnesium</keyword>
<organism evidence="12 13">
    <name type="scientific">Terrisporobacter petrolearius</name>
    <dbReference type="NCBI Taxonomy" id="1460447"/>
    <lineage>
        <taxon>Bacteria</taxon>
        <taxon>Bacillati</taxon>
        <taxon>Bacillota</taxon>
        <taxon>Clostridia</taxon>
        <taxon>Peptostreptococcales</taxon>
        <taxon>Peptostreptococcaceae</taxon>
        <taxon>Terrisporobacter</taxon>
    </lineage>
</organism>
<dbReference type="Proteomes" id="UP001477947">
    <property type="component" value="Chromosome"/>
</dbReference>
<dbReference type="PANTHER" id="PTHR43532">
    <property type="entry name" value="GLUCOSE-1-PHOSPHATE THYMIDYLYLTRANSFERASE"/>
    <property type="match status" value="1"/>
</dbReference>
<dbReference type="GO" id="GO:0008879">
    <property type="term" value="F:glucose-1-phosphate thymidylyltransferase activity"/>
    <property type="evidence" value="ECO:0007669"/>
    <property type="project" value="UniProtKB-EC"/>
</dbReference>
<keyword evidence="7 10" id="KW-0479">Metal-binding</keyword>
<evidence type="ECO:0000256" key="8">
    <source>
        <dbReference type="ARBA" id="ARBA00022842"/>
    </source>
</evidence>
<proteinExistence type="inferred from homology"/>
<comment type="cofactor">
    <cofactor evidence="1">
        <name>Mg(2+)</name>
        <dbReference type="ChEBI" id="CHEBI:18420"/>
    </cofactor>
</comment>
<evidence type="ECO:0000256" key="10">
    <source>
        <dbReference type="RuleBase" id="RU003706"/>
    </source>
</evidence>
<evidence type="ECO:0000313" key="13">
    <source>
        <dbReference type="Proteomes" id="UP001477947"/>
    </source>
</evidence>
<evidence type="ECO:0000256" key="4">
    <source>
        <dbReference type="ARBA" id="ARBA00017654"/>
    </source>
</evidence>
<dbReference type="SUPFAM" id="SSF53448">
    <property type="entry name" value="Nucleotide-diphospho-sugar transferases"/>
    <property type="match status" value="1"/>
</dbReference>
<gene>
    <name evidence="12" type="primary">rmlA</name>
    <name evidence="12" type="ORF">TPELB_10140</name>
</gene>
<dbReference type="EMBL" id="CP154622">
    <property type="protein sequence ID" value="XAM40704.1"/>
    <property type="molecule type" value="Genomic_DNA"/>
</dbReference>
<dbReference type="Gene3D" id="3.90.550.10">
    <property type="entry name" value="Spore Coat Polysaccharide Biosynthesis Protein SpsA, Chain A"/>
    <property type="match status" value="1"/>
</dbReference>
<dbReference type="Pfam" id="PF00483">
    <property type="entry name" value="NTP_transferase"/>
    <property type="match status" value="1"/>
</dbReference>
<comment type="similarity">
    <text evidence="2 10">Belongs to the glucose-1-phosphate thymidylyltransferase family.</text>
</comment>
<keyword evidence="13" id="KW-1185">Reference proteome</keyword>
<evidence type="ECO:0000256" key="9">
    <source>
        <dbReference type="ARBA" id="ARBA00049336"/>
    </source>
</evidence>
<dbReference type="EC" id="2.7.7.24" evidence="3 10"/>
<dbReference type="NCBIfam" id="TIGR01207">
    <property type="entry name" value="rmlA"/>
    <property type="match status" value="1"/>
</dbReference>
<protein>
    <recommendedName>
        <fullName evidence="4 10">Glucose-1-phosphate thymidylyltransferase</fullName>
        <ecNumber evidence="3 10">2.7.7.24</ecNumber>
    </recommendedName>
</protein>
<comment type="catalytic activity">
    <reaction evidence="9 10">
        <text>dTTP + alpha-D-glucose 1-phosphate + H(+) = dTDP-alpha-D-glucose + diphosphate</text>
        <dbReference type="Rhea" id="RHEA:15225"/>
        <dbReference type="ChEBI" id="CHEBI:15378"/>
        <dbReference type="ChEBI" id="CHEBI:33019"/>
        <dbReference type="ChEBI" id="CHEBI:37568"/>
        <dbReference type="ChEBI" id="CHEBI:57477"/>
        <dbReference type="ChEBI" id="CHEBI:58601"/>
        <dbReference type="EC" id="2.7.7.24"/>
    </reaction>
</comment>
<evidence type="ECO:0000259" key="11">
    <source>
        <dbReference type="Pfam" id="PF00483"/>
    </source>
</evidence>
<feature type="domain" description="Nucleotidyl transferase" evidence="11">
    <location>
        <begin position="2"/>
        <end position="237"/>
    </location>
</feature>
<keyword evidence="6 10" id="KW-0548">Nucleotidyltransferase</keyword>
<reference evidence="12 13" key="1">
    <citation type="submission" date="2024-04" db="EMBL/GenBank/DDBJ databases">
        <title>Isolation and characterization of novel acetogenic strains of the genera Terrisporobacter and Acetoanaerobium.</title>
        <authorList>
            <person name="Boeer T."/>
            <person name="Schueler M.A."/>
            <person name="Lueschen A."/>
            <person name="Eysell L."/>
            <person name="Droege J."/>
            <person name="Heinemann M."/>
            <person name="Engelhardt L."/>
            <person name="Basen M."/>
            <person name="Daniel R."/>
        </authorList>
    </citation>
    <scope>NUCLEOTIDE SEQUENCE [LARGE SCALE GENOMIC DNA]</scope>
    <source>
        <strain evidence="12 13">ELB</strain>
    </source>
</reference>
<evidence type="ECO:0000256" key="3">
    <source>
        <dbReference type="ARBA" id="ARBA00012461"/>
    </source>
</evidence>
<evidence type="ECO:0000256" key="5">
    <source>
        <dbReference type="ARBA" id="ARBA00022679"/>
    </source>
</evidence>
<evidence type="ECO:0000313" key="12">
    <source>
        <dbReference type="EMBL" id="XAM40704.1"/>
    </source>
</evidence>
<dbReference type="CDD" id="cd02538">
    <property type="entry name" value="G1P_TT_short"/>
    <property type="match status" value="1"/>
</dbReference>
<evidence type="ECO:0000256" key="2">
    <source>
        <dbReference type="ARBA" id="ARBA00010480"/>
    </source>
</evidence>
<evidence type="ECO:0000256" key="1">
    <source>
        <dbReference type="ARBA" id="ARBA00001946"/>
    </source>
</evidence>
<dbReference type="InterPro" id="IPR029044">
    <property type="entry name" value="Nucleotide-diphossugar_trans"/>
</dbReference>
<dbReference type="InterPro" id="IPR005907">
    <property type="entry name" value="G1P_thy_trans_s"/>
</dbReference>
<sequence>MKGIILAGGSGTRLYPITKSVSKQSLPIYDKPMIYYPMSVLMLAGIREILIISTPRDLPMFKELFGNGNNLGLNIEYAVQEQPNGLAEAFIIGEEFIGNDKVALVLGDNIFYGYGFSERLKNAVERDEATIFGYHVVDPGAFGVVEFDKDFNVLSIEEKPKVPKSNYAVPGLYFYDHDVVEIAKNVKPSERGELEITSINNEYLRRGKLKVELFGRGMAWLDTGTHKGLLDASNYVEAIQTRQGLYIACLEEIAYRKKYINKKQLLELAKPLMKTEYGKYLVKVSNENLEDEFEKTRELVETI</sequence>
<dbReference type="RefSeq" id="WP_343338814.1">
    <property type="nucleotide sequence ID" value="NZ_CP154622.1"/>
</dbReference>
<comment type="function">
    <text evidence="10">Catalyzes the formation of dTDP-glucose, from dTTP and glucose 1-phosphate, as well as its pyrophosphorolysis.</text>
</comment>
<keyword evidence="5 10" id="KW-0808">Transferase</keyword>
<accession>A0ABZ3FCJ6</accession>